<dbReference type="InterPro" id="IPR050345">
    <property type="entry name" value="Aliph_Amidase/BUP"/>
</dbReference>
<dbReference type="Gene3D" id="3.60.110.10">
    <property type="entry name" value="Carbon-nitrogen hydrolase"/>
    <property type="match status" value="1"/>
</dbReference>
<keyword evidence="1" id="KW-0378">Hydrolase</keyword>
<organism evidence="3 4">
    <name type="scientific">Amnibacterium soli</name>
    <dbReference type="NCBI Taxonomy" id="1282736"/>
    <lineage>
        <taxon>Bacteria</taxon>
        <taxon>Bacillati</taxon>
        <taxon>Actinomycetota</taxon>
        <taxon>Actinomycetes</taxon>
        <taxon>Micrococcales</taxon>
        <taxon>Microbacteriaceae</taxon>
        <taxon>Amnibacterium</taxon>
    </lineage>
</organism>
<dbReference type="RefSeq" id="WP_345480080.1">
    <property type="nucleotide sequence ID" value="NZ_BAABLP010000002.1"/>
</dbReference>
<reference evidence="4" key="1">
    <citation type="journal article" date="2019" name="Int. J. Syst. Evol. Microbiol.">
        <title>The Global Catalogue of Microorganisms (GCM) 10K type strain sequencing project: providing services to taxonomists for standard genome sequencing and annotation.</title>
        <authorList>
            <consortium name="The Broad Institute Genomics Platform"/>
            <consortium name="The Broad Institute Genome Sequencing Center for Infectious Disease"/>
            <person name="Wu L."/>
            <person name="Ma J."/>
        </authorList>
    </citation>
    <scope>NUCLEOTIDE SEQUENCE [LARGE SCALE GENOMIC DNA]</scope>
    <source>
        <strain evidence="4">JCM 19015</strain>
    </source>
</reference>
<keyword evidence="4" id="KW-1185">Reference proteome</keyword>
<dbReference type="SUPFAM" id="SSF56317">
    <property type="entry name" value="Carbon-nitrogen hydrolase"/>
    <property type="match status" value="1"/>
</dbReference>
<evidence type="ECO:0000256" key="1">
    <source>
        <dbReference type="ARBA" id="ARBA00022801"/>
    </source>
</evidence>
<dbReference type="InterPro" id="IPR003010">
    <property type="entry name" value="C-N_Hydrolase"/>
</dbReference>
<dbReference type="Proteomes" id="UP001500121">
    <property type="component" value="Unassembled WGS sequence"/>
</dbReference>
<gene>
    <name evidence="3" type="ORF">GCM10025783_11610</name>
</gene>
<feature type="domain" description="CN hydrolase" evidence="2">
    <location>
        <begin position="2"/>
        <end position="242"/>
    </location>
</feature>
<sequence length="272" mass="28436">MTRVTAVQLAPVVGDLAGNADRALQALAAAVAAGAELVVLPELTTSGYVFESPEEAASLGLAPDDAVFARFAAAAGDAVVVVGFAETGDDGRLYNSAALLDASGVRAVYRKVHLWDREKLFFRPGDARPPVVETRLGRIAVMICFDMEFPEWPRIAALAGADLLAVPTNWPLVPVPEGERAPEVQIAIATARMNRMAIVCADRVGLERGVDWTGGTSIVSAEGALVAAVGPTAGTASADLDLLDSRDKRQAEHVDLLGDRRPDLYGPLVGGA</sequence>
<dbReference type="PANTHER" id="PTHR43674:SF2">
    <property type="entry name" value="BETA-UREIDOPROPIONASE"/>
    <property type="match status" value="1"/>
</dbReference>
<dbReference type="PROSITE" id="PS50263">
    <property type="entry name" value="CN_HYDROLASE"/>
    <property type="match status" value="1"/>
</dbReference>
<evidence type="ECO:0000313" key="3">
    <source>
        <dbReference type="EMBL" id="GAA4741978.1"/>
    </source>
</evidence>
<dbReference type="PANTHER" id="PTHR43674">
    <property type="entry name" value="NITRILASE C965.09-RELATED"/>
    <property type="match status" value="1"/>
</dbReference>
<proteinExistence type="predicted"/>
<accession>A0ABP8YZV9</accession>
<name>A0ABP8YZV9_9MICO</name>
<dbReference type="Pfam" id="PF00795">
    <property type="entry name" value="CN_hydrolase"/>
    <property type="match status" value="1"/>
</dbReference>
<comment type="caution">
    <text evidence="3">The sequence shown here is derived from an EMBL/GenBank/DDBJ whole genome shotgun (WGS) entry which is preliminary data.</text>
</comment>
<evidence type="ECO:0000313" key="4">
    <source>
        <dbReference type="Proteomes" id="UP001500121"/>
    </source>
</evidence>
<dbReference type="InterPro" id="IPR036526">
    <property type="entry name" value="C-N_Hydrolase_sf"/>
</dbReference>
<evidence type="ECO:0000259" key="2">
    <source>
        <dbReference type="PROSITE" id="PS50263"/>
    </source>
</evidence>
<protein>
    <submittedName>
        <fullName evidence="3">Nitrilase family protein</fullName>
    </submittedName>
</protein>
<dbReference type="EMBL" id="BAABLP010000002">
    <property type="protein sequence ID" value="GAA4741978.1"/>
    <property type="molecule type" value="Genomic_DNA"/>
</dbReference>